<organism evidence="4 5">
    <name type="scientific">Acorus calamus</name>
    <name type="common">Sweet flag</name>
    <dbReference type="NCBI Taxonomy" id="4465"/>
    <lineage>
        <taxon>Eukaryota</taxon>
        <taxon>Viridiplantae</taxon>
        <taxon>Streptophyta</taxon>
        <taxon>Embryophyta</taxon>
        <taxon>Tracheophyta</taxon>
        <taxon>Spermatophyta</taxon>
        <taxon>Magnoliopsida</taxon>
        <taxon>Liliopsida</taxon>
        <taxon>Acoraceae</taxon>
        <taxon>Acorus</taxon>
    </lineage>
</organism>
<sequence length="761" mass="84569">MGCSASKLEDEEAVQLCKDRKRFIREAIEHRLLFASGHIAYIQSLKRVSAVLCDYVECEEERQQHREFLSDSYLVTPPFTPVKRISPGIIGVVPLKSFSASTAPHVESQNGSKRVVVNYLRSGGGNPSVSVEERPRSPEIVRVESYSYSPIHRFGMESYFYTQHPSPMNPSFFSSSPYNRPNIAPPSPQTTQWDYFWNPFTSLDNYGYSTRDSLDRMVGGDDDDDVAGLRQLREEEGIPELEEEEEKQERQQEREPKVVVPQANVENARKAETSSDDDDDDDDEGEEDIVYELKGFRAQGAESVGVSEAPATTDKERAVEGKKEGAAEETTPGFTVYVNRKPTSMSEVMRDIENQFMVICDSGEEVSAMLEANKAHYSSVGRELTPVKMLNPVALLRSASSRSTSSRFFHGSMSSSRDEDCESCSDFSEDSCVISGSHQSTLDRLYAWEKKLYEEVKSGERIRIAYEKKLMQFRNQDAKGEDPSAMDKTRTAIRDLHTRIKVSIHSVESVAERIENLRDEELQPQLMELLQGLARMWRAMADGHRSQKRAIDEAKPFLLNPRASAKLAEASPQMLVRPAASAASSAAAARLEAEVRNWRACFEAWIAEQRSYARALAGWVVRCARPHDRRSWSVMSPPRASGGGGAHPVYGICLQWSRMLDEVSEAGAIDGLDFFAAGMGSVSGQRREEEEAEAERRRRGEEEEGVAMAAAVAAEEMGIRVLWAGLAVAVGALGEFAVASAEGYEGLLRRLEGVGIGGVGM</sequence>
<feature type="region of interest" description="Disordered" evidence="1">
    <location>
        <begin position="300"/>
        <end position="327"/>
    </location>
</feature>
<evidence type="ECO:0000259" key="2">
    <source>
        <dbReference type="Pfam" id="PF04782"/>
    </source>
</evidence>
<reference evidence="4" key="2">
    <citation type="submission" date="2023-06" db="EMBL/GenBank/DDBJ databases">
        <authorList>
            <person name="Ma L."/>
            <person name="Liu K.-W."/>
            <person name="Li Z."/>
            <person name="Hsiao Y.-Y."/>
            <person name="Qi Y."/>
            <person name="Fu T."/>
            <person name="Tang G."/>
            <person name="Zhang D."/>
            <person name="Sun W.-H."/>
            <person name="Liu D.-K."/>
            <person name="Li Y."/>
            <person name="Chen G.-Z."/>
            <person name="Liu X.-D."/>
            <person name="Liao X.-Y."/>
            <person name="Jiang Y.-T."/>
            <person name="Yu X."/>
            <person name="Hao Y."/>
            <person name="Huang J."/>
            <person name="Zhao X.-W."/>
            <person name="Ke S."/>
            <person name="Chen Y.-Y."/>
            <person name="Wu W.-L."/>
            <person name="Hsu J.-L."/>
            <person name="Lin Y.-F."/>
            <person name="Huang M.-D."/>
            <person name="Li C.-Y."/>
            <person name="Huang L."/>
            <person name="Wang Z.-W."/>
            <person name="Zhao X."/>
            <person name="Zhong W.-Y."/>
            <person name="Peng D.-H."/>
            <person name="Ahmad S."/>
            <person name="Lan S."/>
            <person name="Zhang J.-S."/>
            <person name="Tsai W.-C."/>
            <person name="Van De Peer Y."/>
            <person name="Liu Z.-J."/>
        </authorList>
    </citation>
    <scope>NUCLEOTIDE SEQUENCE</scope>
    <source>
        <strain evidence="4">CP</strain>
        <tissue evidence="4">Leaves</tissue>
    </source>
</reference>
<feature type="domain" description="DUF630" evidence="3">
    <location>
        <begin position="1"/>
        <end position="58"/>
    </location>
</feature>
<dbReference type="EMBL" id="JAUJYO010000018">
    <property type="protein sequence ID" value="KAK1289872.1"/>
    <property type="molecule type" value="Genomic_DNA"/>
</dbReference>
<protein>
    <recommendedName>
        <fullName evidence="6">DUF632 domain-containing protein</fullName>
    </recommendedName>
</protein>
<comment type="caution">
    <text evidence="4">The sequence shown here is derived from an EMBL/GenBank/DDBJ whole genome shotgun (WGS) entry which is preliminary data.</text>
</comment>
<evidence type="ECO:0000313" key="5">
    <source>
        <dbReference type="Proteomes" id="UP001180020"/>
    </source>
</evidence>
<proteinExistence type="predicted"/>
<evidence type="ECO:0000259" key="3">
    <source>
        <dbReference type="Pfam" id="PF04783"/>
    </source>
</evidence>
<feature type="region of interest" description="Disordered" evidence="1">
    <location>
        <begin position="234"/>
        <end position="285"/>
    </location>
</feature>
<dbReference type="PANTHER" id="PTHR21450:SF3">
    <property type="entry name" value="DUF630 FAMILY PROTEIN (DUF630 AND DUF632)"/>
    <property type="match status" value="1"/>
</dbReference>
<dbReference type="InterPro" id="IPR006867">
    <property type="entry name" value="DUF632"/>
</dbReference>
<feature type="compositionally biased region" description="Acidic residues" evidence="1">
    <location>
        <begin position="274"/>
        <end position="285"/>
    </location>
</feature>
<dbReference type="PANTHER" id="PTHR21450">
    <property type="entry name" value="PROTEIN ALTERED PHOSPHATE STARVATION RESPONSE 1"/>
    <property type="match status" value="1"/>
</dbReference>
<feature type="compositionally biased region" description="Acidic residues" evidence="1">
    <location>
        <begin position="237"/>
        <end position="246"/>
    </location>
</feature>
<evidence type="ECO:0008006" key="6">
    <source>
        <dbReference type="Google" id="ProtNLM"/>
    </source>
</evidence>
<gene>
    <name evidence="4" type="ORF">QJS10_CPB18g00067</name>
</gene>
<dbReference type="InterPro" id="IPR006868">
    <property type="entry name" value="DUF630"/>
</dbReference>
<name>A0AAV9CM87_ACOCL</name>
<evidence type="ECO:0000256" key="1">
    <source>
        <dbReference type="SAM" id="MobiDB-lite"/>
    </source>
</evidence>
<dbReference type="AlphaFoldDB" id="A0AAV9CM87"/>
<accession>A0AAV9CM87</accession>
<feature type="compositionally biased region" description="Basic and acidic residues" evidence="1">
    <location>
        <begin position="247"/>
        <end position="257"/>
    </location>
</feature>
<reference evidence="4" key="1">
    <citation type="journal article" date="2023" name="Nat. Commun.">
        <title>Diploid and tetraploid genomes of Acorus and the evolution of monocots.</title>
        <authorList>
            <person name="Ma L."/>
            <person name="Liu K.W."/>
            <person name="Li Z."/>
            <person name="Hsiao Y.Y."/>
            <person name="Qi Y."/>
            <person name="Fu T."/>
            <person name="Tang G.D."/>
            <person name="Zhang D."/>
            <person name="Sun W.H."/>
            <person name="Liu D.K."/>
            <person name="Li Y."/>
            <person name="Chen G.Z."/>
            <person name="Liu X.D."/>
            <person name="Liao X.Y."/>
            <person name="Jiang Y.T."/>
            <person name="Yu X."/>
            <person name="Hao Y."/>
            <person name="Huang J."/>
            <person name="Zhao X.W."/>
            <person name="Ke S."/>
            <person name="Chen Y.Y."/>
            <person name="Wu W.L."/>
            <person name="Hsu J.L."/>
            <person name="Lin Y.F."/>
            <person name="Huang M.D."/>
            <person name="Li C.Y."/>
            <person name="Huang L."/>
            <person name="Wang Z.W."/>
            <person name="Zhao X."/>
            <person name="Zhong W.Y."/>
            <person name="Peng D.H."/>
            <person name="Ahmad S."/>
            <person name="Lan S."/>
            <person name="Zhang J.S."/>
            <person name="Tsai W.C."/>
            <person name="Van de Peer Y."/>
            <person name="Liu Z.J."/>
        </authorList>
    </citation>
    <scope>NUCLEOTIDE SEQUENCE</scope>
    <source>
        <strain evidence="4">CP</strain>
    </source>
</reference>
<feature type="compositionally biased region" description="Basic and acidic residues" evidence="1">
    <location>
        <begin position="313"/>
        <end position="326"/>
    </location>
</feature>
<feature type="domain" description="DUF632" evidence="2">
    <location>
        <begin position="345"/>
        <end position="679"/>
    </location>
</feature>
<dbReference type="Pfam" id="PF04782">
    <property type="entry name" value="DUF632"/>
    <property type="match status" value="1"/>
</dbReference>
<keyword evidence="5" id="KW-1185">Reference proteome</keyword>
<dbReference type="Proteomes" id="UP001180020">
    <property type="component" value="Unassembled WGS sequence"/>
</dbReference>
<evidence type="ECO:0000313" key="4">
    <source>
        <dbReference type="EMBL" id="KAK1289872.1"/>
    </source>
</evidence>
<dbReference type="Pfam" id="PF04783">
    <property type="entry name" value="DUF630"/>
    <property type="match status" value="1"/>
</dbReference>